<dbReference type="InterPro" id="IPR020456">
    <property type="entry name" value="Acylphosphatase"/>
</dbReference>
<feature type="active site" evidence="1">
    <location>
        <position position="20"/>
    </location>
</feature>
<reference evidence="4" key="1">
    <citation type="submission" date="2022-07" db="EMBL/GenBank/DDBJ databases">
        <title>Draft genome sequence of Zalerion maritima ATCC 34329, a (micro)plastics degrading marine fungus.</title>
        <authorList>
            <person name="Paco A."/>
            <person name="Goncalves M.F.M."/>
            <person name="Rocha-Santos T.A.P."/>
            <person name="Alves A."/>
        </authorList>
    </citation>
    <scope>NUCLEOTIDE SEQUENCE</scope>
    <source>
        <strain evidence="4">ATCC 34329</strain>
    </source>
</reference>
<proteinExistence type="inferred from homology"/>
<dbReference type="EMBL" id="JAKWBI020000109">
    <property type="protein sequence ID" value="KAJ2902564.1"/>
    <property type="molecule type" value="Genomic_DNA"/>
</dbReference>
<dbReference type="PANTHER" id="PTHR47268:SF4">
    <property type="entry name" value="ACYLPHOSPHATASE"/>
    <property type="match status" value="1"/>
</dbReference>
<organism evidence="4 5">
    <name type="scientific">Zalerion maritima</name>
    <dbReference type="NCBI Taxonomy" id="339359"/>
    <lineage>
        <taxon>Eukaryota</taxon>
        <taxon>Fungi</taxon>
        <taxon>Dikarya</taxon>
        <taxon>Ascomycota</taxon>
        <taxon>Pezizomycotina</taxon>
        <taxon>Sordariomycetes</taxon>
        <taxon>Lulworthiomycetidae</taxon>
        <taxon>Lulworthiales</taxon>
        <taxon>Lulworthiaceae</taxon>
        <taxon>Zalerion</taxon>
    </lineage>
</organism>
<dbReference type="Proteomes" id="UP001201980">
    <property type="component" value="Unassembled WGS sequence"/>
</dbReference>
<accession>A0AAD5WSK1</accession>
<dbReference type="PANTHER" id="PTHR47268">
    <property type="entry name" value="ACYLPHOSPHATASE"/>
    <property type="match status" value="1"/>
</dbReference>
<sequence length="94" mass="10800">MAKRVYFLVHGGVVQGVFFRKFTRAKAVELGITGWCRNIPNEKVEGEAQGKDQAIKKFLKAVDDGPKHAHVVKLDKEDRDLVEDETDFEIRRHH</sequence>
<dbReference type="InterPro" id="IPR036046">
    <property type="entry name" value="Acylphosphatase-like_dom_sf"/>
</dbReference>
<keyword evidence="1" id="KW-0378">Hydrolase</keyword>
<dbReference type="Pfam" id="PF00708">
    <property type="entry name" value="Acylphosphatase"/>
    <property type="match status" value="1"/>
</dbReference>
<comment type="similarity">
    <text evidence="2">Belongs to the acylphosphatase family.</text>
</comment>
<dbReference type="GO" id="GO:0003998">
    <property type="term" value="F:acylphosphatase activity"/>
    <property type="evidence" value="ECO:0007669"/>
    <property type="project" value="UniProtKB-EC"/>
</dbReference>
<feature type="active site" evidence="1">
    <location>
        <position position="38"/>
    </location>
</feature>
<evidence type="ECO:0000259" key="3">
    <source>
        <dbReference type="PROSITE" id="PS51160"/>
    </source>
</evidence>
<feature type="domain" description="Acylphosphatase-like" evidence="3">
    <location>
        <begin position="4"/>
        <end position="92"/>
    </location>
</feature>
<evidence type="ECO:0000313" key="4">
    <source>
        <dbReference type="EMBL" id="KAJ2902564.1"/>
    </source>
</evidence>
<comment type="catalytic activity">
    <reaction evidence="1">
        <text>an acyl phosphate + H2O = a carboxylate + phosphate + H(+)</text>
        <dbReference type="Rhea" id="RHEA:14965"/>
        <dbReference type="ChEBI" id="CHEBI:15377"/>
        <dbReference type="ChEBI" id="CHEBI:15378"/>
        <dbReference type="ChEBI" id="CHEBI:29067"/>
        <dbReference type="ChEBI" id="CHEBI:43474"/>
        <dbReference type="ChEBI" id="CHEBI:59918"/>
        <dbReference type="EC" id="3.6.1.7"/>
    </reaction>
</comment>
<name>A0AAD5WSK1_9PEZI</name>
<protein>
    <recommendedName>
        <fullName evidence="1">acylphosphatase</fullName>
        <ecNumber evidence="1">3.6.1.7</ecNumber>
    </recommendedName>
</protein>
<gene>
    <name evidence="4" type="ORF">MKZ38_000394</name>
</gene>
<dbReference type="InterPro" id="IPR001792">
    <property type="entry name" value="Acylphosphatase-like_dom"/>
</dbReference>
<dbReference type="PROSITE" id="PS51160">
    <property type="entry name" value="ACYLPHOSPHATASE_3"/>
    <property type="match status" value="1"/>
</dbReference>
<dbReference type="EC" id="3.6.1.7" evidence="1"/>
<keyword evidence="5" id="KW-1185">Reference proteome</keyword>
<evidence type="ECO:0000313" key="5">
    <source>
        <dbReference type="Proteomes" id="UP001201980"/>
    </source>
</evidence>
<dbReference type="Gene3D" id="3.30.70.100">
    <property type="match status" value="1"/>
</dbReference>
<comment type="caution">
    <text evidence="4">The sequence shown here is derived from an EMBL/GenBank/DDBJ whole genome shotgun (WGS) entry which is preliminary data.</text>
</comment>
<evidence type="ECO:0000256" key="1">
    <source>
        <dbReference type="PROSITE-ProRule" id="PRU00520"/>
    </source>
</evidence>
<dbReference type="AlphaFoldDB" id="A0AAD5WSK1"/>
<dbReference type="SUPFAM" id="SSF54975">
    <property type="entry name" value="Acylphosphatase/BLUF domain-like"/>
    <property type="match status" value="1"/>
</dbReference>
<evidence type="ECO:0000256" key="2">
    <source>
        <dbReference type="RuleBase" id="RU004168"/>
    </source>
</evidence>